<comment type="caution">
    <text evidence="1">The sequence shown here is derived from an EMBL/GenBank/DDBJ whole genome shotgun (WGS) entry which is preliminary data.</text>
</comment>
<evidence type="ECO:0000313" key="1">
    <source>
        <dbReference type="EMBL" id="MBF4102868.1"/>
    </source>
</evidence>
<sequence length="54" mass="6186">MIEPERGFNFYDFNDIPSAIPFVLGSSSLSFDTKKSGMNLLMENPRELIIINLY</sequence>
<dbReference type="AlphaFoldDB" id="A0A930UWL6"/>
<protein>
    <submittedName>
        <fullName evidence="1">Uncharacterized protein</fullName>
    </submittedName>
</protein>
<accession>A0A930UWL6</accession>
<organism evidence="1">
    <name type="scientific">Gallibacterium anatis</name>
    <dbReference type="NCBI Taxonomy" id="750"/>
    <lineage>
        <taxon>Bacteria</taxon>
        <taxon>Pseudomonadati</taxon>
        <taxon>Pseudomonadota</taxon>
        <taxon>Gammaproteobacteria</taxon>
        <taxon>Pasteurellales</taxon>
        <taxon>Pasteurellaceae</taxon>
        <taxon>Gallibacterium</taxon>
    </lineage>
</organism>
<proteinExistence type="predicted"/>
<reference evidence="1" key="1">
    <citation type="submission" date="2020-11" db="EMBL/GenBank/DDBJ databases">
        <title>Gallibacterium anatis 1637, full genome, WGS.</title>
        <authorList>
            <person name="Laishevtcev A.I."/>
            <person name="Yakimova E.A."/>
            <person name="Petkovich D."/>
            <person name="Stepanova T.V."/>
            <person name="Kalendr R.S."/>
            <person name="Rubalsky E.O."/>
            <person name="Zulkarneev E.R."/>
            <person name="Aleshkin A.V."/>
        </authorList>
    </citation>
    <scope>NUCLEOTIDE SEQUENCE</scope>
    <source>
        <strain evidence="1">1637</strain>
    </source>
</reference>
<name>A0A930UWL6_9PAST</name>
<gene>
    <name evidence="1" type="ORF">INT80_11245</name>
</gene>
<dbReference type="EMBL" id="JADION010000036">
    <property type="protein sequence ID" value="MBF4102868.1"/>
    <property type="molecule type" value="Genomic_DNA"/>
</dbReference>